<dbReference type="AlphaFoldDB" id="A0A5J4TWB6"/>
<dbReference type="EMBL" id="SNRW01023980">
    <property type="protein sequence ID" value="KAA6362594.1"/>
    <property type="molecule type" value="Genomic_DNA"/>
</dbReference>
<evidence type="ECO:0000313" key="1">
    <source>
        <dbReference type="EMBL" id="KAA6362594.1"/>
    </source>
</evidence>
<gene>
    <name evidence="1" type="ORF">EZS28_041878</name>
</gene>
<protein>
    <submittedName>
        <fullName evidence="1">Uncharacterized protein</fullName>
    </submittedName>
</protein>
<dbReference type="Proteomes" id="UP000324800">
    <property type="component" value="Unassembled WGS sequence"/>
</dbReference>
<name>A0A5J4TWB6_9EUKA</name>
<accession>A0A5J4TWB6</accession>
<sequence>MEVEDVFDGACWEQMENVSQGEFCYGNVIGEVRLVFEFGEITDLLKIEFQLSSDLVTAVNFGRNFVDAYAKSKLEM</sequence>
<feature type="non-terminal residue" evidence="1">
    <location>
        <position position="76"/>
    </location>
</feature>
<reference evidence="1 2" key="1">
    <citation type="submission" date="2019-03" db="EMBL/GenBank/DDBJ databases">
        <title>Single cell metagenomics reveals metabolic interactions within the superorganism composed of flagellate Streblomastix strix and complex community of Bacteroidetes bacteria on its surface.</title>
        <authorList>
            <person name="Treitli S.C."/>
            <person name="Kolisko M."/>
            <person name="Husnik F."/>
            <person name="Keeling P."/>
            <person name="Hampl V."/>
        </authorList>
    </citation>
    <scope>NUCLEOTIDE SEQUENCE [LARGE SCALE GENOMIC DNA]</scope>
    <source>
        <strain evidence="1">ST1C</strain>
    </source>
</reference>
<comment type="caution">
    <text evidence="1">The sequence shown here is derived from an EMBL/GenBank/DDBJ whole genome shotgun (WGS) entry which is preliminary data.</text>
</comment>
<evidence type="ECO:0000313" key="2">
    <source>
        <dbReference type="Proteomes" id="UP000324800"/>
    </source>
</evidence>
<proteinExistence type="predicted"/>
<organism evidence="1 2">
    <name type="scientific">Streblomastix strix</name>
    <dbReference type="NCBI Taxonomy" id="222440"/>
    <lineage>
        <taxon>Eukaryota</taxon>
        <taxon>Metamonada</taxon>
        <taxon>Preaxostyla</taxon>
        <taxon>Oxymonadida</taxon>
        <taxon>Streblomastigidae</taxon>
        <taxon>Streblomastix</taxon>
    </lineage>
</organism>